<comment type="caution">
    <text evidence="2">The sequence shown here is derived from an EMBL/GenBank/DDBJ whole genome shotgun (WGS) entry which is preliminary data.</text>
</comment>
<sequence length="740" mass="83928">MNFLRQEVKGEEMVNLARSGYASHQNPRRKEFQNEQLKQSGESLTASALVSLQKPGKKDCIFCDKSHPSEKCYLAKKMTLTAKQKLLLEKGACFSCIKIAGHISKFCNVKNKLKCPKCNNHDFELMCPEPRKINEPKSFVPRSENSLSNCSRSETVFLQTLCVLIRCQGQEKIIRAVIDSDSQSSYVSQKIMTQLKAFPLRTETVIHALFGGDETEPKSHKVFAIEVSSLNRVFSCGFEAFSEKKICGFIPRIENDEILNELKREKIVFADFFREETDINLLIESKIADTIMTHTFKPSPVHGAGATLFMNEHCSDITIIITEDCTVWRFPAHSTVLAAQSIVFHRMLDSDFIEKKSQEIVLQDMTPSTLKKLLRYMYLGDAILEDWKEAIELLKAAHKYQMESLVQKCAHFLQEHIDLSNVCYIYSKAVTYTLSPLGNICLEIILGTGCIVLRSQGFEYLNKESVMAVISSYSLNVDGEMCVVNALLRWAVMECCRQNKPLTEESIVEIMVPFRKYLCTRSINSDEMHTLPHFLHAEINSYHSRQSFCVTQHLLDYAKRVSLQLIDLDCLADNVSNFTCFRFLADHSLFLISVHLVTVTSFLTSNNYVVLVSEAGNSNTPVFELNLAEVTEITTSLPGASSKPMFETEVLLKKPVLLQPQTVYRLSLRSNSRSLKPSQCHIQFPKTGLVPSKAGSRSDVVPFTILTDSIWGVTKLMYLTAPVPEKEIFKFRLQKNFNNF</sequence>
<dbReference type="InterPro" id="IPR011333">
    <property type="entry name" value="SKP1/BTB/POZ_sf"/>
</dbReference>
<dbReference type="Gene3D" id="3.30.710.10">
    <property type="entry name" value="Potassium Channel Kv1.1, Chain A"/>
    <property type="match status" value="1"/>
</dbReference>
<dbReference type="PROSITE" id="PS50097">
    <property type="entry name" value="BTB"/>
    <property type="match status" value="1"/>
</dbReference>
<protein>
    <recommendedName>
        <fullName evidence="1">BTB domain-containing protein</fullName>
    </recommendedName>
</protein>
<proteinExistence type="predicted"/>
<evidence type="ECO:0000259" key="1">
    <source>
        <dbReference type="PROSITE" id="PS50097"/>
    </source>
</evidence>
<dbReference type="Gene3D" id="1.25.40.420">
    <property type="match status" value="1"/>
</dbReference>
<name>A0A8X6T5Q1_NEPPI</name>
<dbReference type="EMBL" id="BMAW01096635">
    <property type="protein sequence ID" value="GFS75597.1"/>
    <property type="molecule type" value="Genomic_DNA"/>
</dbReference>
<gene>
    <name evidence="2" type="ORF">NPIL_684621</name>
</gene>
<dbReference type="PANTHER" id="PTHR45774:SF4">
    <property type="entry name" value="AXUNDEAD, ISOFORM F"/>
    <property type="match status" value="1"/>
</dbReference>
<accession>A0A8X6T5Q1</accession>
<dbReference type="InterPro" id="IPR000210">
    <property type="entry name" value="BTB/POZ_dom"/>
</dbReference>
<keyword evidence="3" id="KW-1185">Reference proteome</keyword>
<dbReference type="InterPro" id="IPR011705">
    <property type="entry name" value="BACK"/>
</dbReference>
<dbReference type="OrthoDB" id="6412905at2759"/>
<evidence type="ECO:0000313" key="3">
    <source>
        <dbReference type="Proteomes" id="UP000887013"/>
    </source>
</evidence>
<dbReference type="GO" id="GO:0005829">
    <property type="term" value="C:cytosol"/>
    <property type="evidence" value="ECO:0007669"/>
    <property type="project" value="TreeGrafter"/>
</dbReference>
<organism evidence="2 3">
    <name type="scientific">Nephila pilipes</name>
    <name type="common">Giant wood spider</name>
    <name type="synonym">Nephila maculata</name>
    <dbReference type="NCBI Taxonomy" id="299642"/>
    <lineage>
        <taxon>Eukaryota</taxon>
        <taxon>Metazoa</taxon>
        <taxon>Ecdysozoa</taxon>
        <taxon>Arthropoda</taxon>
        <taxon>Chelicerata</taxon>
        <taxon>Arachnida</taxon>
        <taxon>Araneae</taxon>
        <taxon>Araneomorphae</taxon>
        <taxon>Entelegynae</taxon>
        <taxon>Araneoidea</taxon>
        <taxon>Nephilidae</taxon>
        <taxon>Nephila</taxon>
    </lineage>
</organism>
<dbReference type="AlphaFoldDB" id="A0A8X6T5Q1"/>
<dbReference type="SUPFAM" id="SSF54695">
    <property type="entry name" value="POZ domain"/>
    <property type="match status" value="1"/>
</dbReference>
<dbReference type="Pfam" id="PF00651">
    <property type="entry name" value="BTB"/>
    <property type="match status" value="1"/>
</dbReference>
<dbReference type="Pfam" id="PF07707">
    <property type="entry name" value="BACK"/>
    <property type="match status" value="1"/>
</dbReference>
<dbReference type="GO" id="GO:0022008">
    <property type="term" value="P:neurogenesis"/>
    <property type="evidence" value="ECO:0007669"/>
    <property type="project" value="TreeGrafter"/>
</dbReference>
<dbReference type="SMART" id="SM00225">
    <property type="entry name" value="BTB"/>
    <property type="match status" value="1"/>
</dbReference>
<dbReference type="PANTHER" id="PTHR45774">
    <property type="entry name" value="BTB/POZ DOMAIN-CONTAINING"/>
    <property type="match status" value="1"/>
</dbReference>
<evidence type="ECO:0000313" key="2">
    <source>
        <dbReference type="EMBL" id="GFS75597.1"/>
    </source>
</evidence>
<dbReference type="Proteomes" id="UP000887013">
    <property type="component" value="Unassembled WGS sequence"/>
</dbReference>
<feature type="domain" description="BTB" evidence="1">
    <location>
        <begin position="315"/>
        <end position="386"/>
    </location>
</feature>
<reference evidence="2" key="1">
    <citation type="submission" date="2020-08" db="EMBL/GenBank/DDBJ databases">
        <title>Multicomponent nature underlies the extraordinary mechanical properties of spider dragline silk.</title>
        <authorList>
            <person name="Kono N."/>
            <person name="Nakamura H."/>
            <person name="Mori M."/>
            <person name="Yoshida Y."/>
            <person name="Ohtoshi R."/>
            <person name="Malay A.D."/>
            <person name="Moran D.A.P."/>
            <person name="Tomita M."/>
            <person name="Numata K."/>
            <person name="Arakawa K."/>
        </authorList>
    </citation>
    <scope>NUCLEOTIDE SEQUENCE</scope>
</reference>